<dbReference type="SUPFAM" id="SSF53448">
    <property type="entry name" value="Nucleotide-diphospho-sugar transferases"/>
    <property type="match status" value="1"/>
</dbReference>
<gene>
    <name evidence="2" type="ORF">UFOVP1131_98</name>
    <name evidence="3" type="ORF">UFOVP1245_88</name>
    <name evidence="4" type="ORF">UFOVP1582_90</name>
    <name evidence="1" type="ORF">UFOVP966_112</name>
</gene>
<dbReference type="EMBL" id="LR797185">
    <property type="protein sequence ID" value="CAB4192796.1"/>
    <property type="molecule type" value="Genomic_DNA"/>
</dbReference>
<evidence type="ECO:0000313" key="4">
    <source>
        <dbReference type="EMBL" id="CAB5231458.1"/>
    </source>
</evidence>
<evidence type="ECO:0000313" key="1">
    <source>
        <dbReference type="EMBL" id="CAB4175078.1"/>
    </source>
</evidence>
<accession>A0A6J5QZS6</accession>
<proteinExistence type="predicted"/>
<organism evidence="2">
    <name type="scientific">uncultured Caudovirales phage</name>
    <dbReference type="NCBI Taxonomy" id="2100421"/>
    <lineage>
        <taxon>Viruses</taxon>
        <taxon>Duplodnaviria</taxon>
        <taxon>Heunggongvirae</taxon>
        <taxon>Uroviricota</taxon>
        <taxon>Caudoviricetes</taxon>
        <taxon>Peduoviridae</taxon>
        <taxon>Maltschvirus</taxon>
        <taxon>Maltschvirus maltsch</taxon>
    </lineage>
</organism>
<dbReference type="InterPro" id="IPR029044">
    <property type="entry name" value="Nucleotide-diphossugar_trans"/>
</dbReference>
<evidence type="ECO:0000313" key="3">
    <source>
        <dbReference type="EMBL" id="CAB4192796.1"/>
    </source>
</evidence>
<evidence type="ECO:0000313" key="2">
    <source>
        <dbReference type="EMBL" id="CAB4184984.1"/>
    </source>
</evidence>
<sequence>MGKQSRRKQLRKEHGAAPQTAPISLLSITPIIDGKVNHGYVNSLLGIQRACERIGIPFNWSFVIGNSMLVAARNRCVAKFMDEATATHMLFLDADISVQWEGVMAALSSGKDVVALPCIKRSVDWERAVALVRSRPDVDAAAIQSVLGQPNFILDPEAPLPNEEEAMLGLMEATHAGTGCMVISRRALERYARAFPDRWYYEYVNGKKTRTIEYFRYGRRDETFIGEDYTFCDDWRSIGGKVFVKVDGETSHSAEISLRYDLHALRALASEE</sequence>
<protein>
    <submittedName>
        <fullName evidence="2">Uncharacterized protein</fullName>
    </submittedName>
</protein>
<name>A0A6J5QZS6_9CAUD</name>
<dbReference type="EMBL" id="LR798428">
    <property type="protein sequence ID" value="CAB5231458.1"/>
    <property type="molecule type" value="Genomic_DNA"/>
</dbReference>
<dbReference type="EMBL" id="LR796919">
    <property type="protein sequence ID" value="CAB4175078.1"/>
    <property type="molecule type" value="Genomic_DNA"/>
</dbReference>
<dbReference type="EMBL" id="LR797071">
    <property type="protein sequence ID" value="CAB4184984.1"/>
    <property type="molecule type" value="Genomic_DNA"/>
</dbReference>
<reference evidence="2" key="1">
    <citation type="submission" date="2020-05" db="EMBL/GenBank/DDBJ databases">
        <authorList>
            <person name="Chiriac C."/>
            <person name="Salcher M."/>
            <person name="Ghai R."/>
            <person name="Kavagutti S V."/>
        </authorList>
    </citation>
    <scope>NUCLEOTIDE SEQUENCE</scope>
</reference>